<dbReference type="InterPro" id="IPR007890">
    <property type="entry name" value="CHASE2"/>
</dbReference>
<evidence type="ECO:0000313" key="4">
    <source>
        <dbReference type="Proteomes" id="UP001484535"/>
    </source>
</evidence>
<dbReference type="EMBL" id="JBDLBR010000005">
    <property type="protein sequence ID" value="MEN7538351.1"/>
    <property type="molecule type" value="Genomic_DNA"/>
</dbReference>
<dbReference type="CDD" id="cd01948">
    <property type="entry name" value="EAL"/>
    <property type="match status" value="1"/>
</dbReference>
<name>A0ABV0D1Y2_9SPHN</name>
<comment type="caution">
    <text evidence="3">The sequence shown here is derived from an EMBL/GenBank/DDBJ whole genome shotgun (WGS) entry which is preliminary data.</text>
</comment>
<dbReference type="Gene3D" id="3.20.20.450">
    <property type="entry name" value="EAL domain"/>
    <property type="match status" value="1"/>
</dbReference>
<reference evidence="3 4" key="1">
    <citation type="submission" date="2024-05" db="EMBL/GenBank/DDBJ databases">
        <authorList>
            <person name="Park S."/>
        </authorList>
    </citation>
    <scope>NUCLEOTIDE SEQUENCE [LARGE SCALE GENOMIC DNA]</scope>
    <source>
        <strain evidence="3 4">DGU5</strain>
    </source>
</reference>
<dbReference type="SUPFAM" id="SSF141868">
    <property type="entry name" value="EAL domain-like"/>
    <property type="match status" value="1"/>
</dbReference>
<evidence type="ECO:0000259" key="2">
    <source>
        <dbReference type="PROSITE" id="PS50883"/>
    </source>
</evidence>
<keyword evidence="1" id="KW-0812">Transmembrane</keyword>
<evidence type="ECO:0000313" key="3">
    <source>
        <dbReference type="EMBL" id="MEN7538351.1"/>
    </source>
</evidence>
<accession>A0ABV0D1Y2</accession>
<dbReference type="PANTHER" id="PTHR33121">
    <property type="entry name" value="CYCLIC DI-GMP PHOSPHODIESTERASE PDEF"/>
    <property type="match status" value="1"/>
</dbReference>
<organism evidence="3 4">
    <name type="scientific">Aurantiacibacter flavus</name>
    <dbReference type="NCBI Taxonomy" id="3145232"/>
    <lineage>
        <taxon>Bacteria</taxon>
        <taxon>Pseudomonadati</taxon>
        <taxon>Pseudomonadota</taxon>
        <taxon>Alphaproteobacteria</taxon>
        <taxon>Sphingomonadales</taxon>
        <taxon>Erythrobacteraceae</taxon>
        <taxon>Aurantiacibacter</taxon>
    </lineage>
</organism>
<gene>
    <name evidence="3" type="ORF">ABDJ38_14305</name>
</gene>
<dbReference type="Pfam" id="PF05226">
    <property type="entry name" value="CHASE2"/>
    <property type="match status" value="1"/>
</dbReference>
<dbReference type="PANTHER" id="PTHR33121:SF71">
    <property type="entry name" value="OXYGEN SENSOR PROTEIN DOSP"/>
    <property type="match status" value="1"/>
</dbReference>
<sequence length="755" mass="82047">MILQFSTLLVPLDQFGQIAQYRLDSFSKEQVSGDIAFVGAQQDLTDPASPRRREDLARFIRAVDRAGAKEIYVDMVFDRASAAGSDAALREALLATNGRAALVSKAKPKIDGSTGLTSSVSAVAYGVDEVGTVAWTDFIFDVVWISYPIKYLLEQQAAPEEQVSIPAGGDLAARLADKGKFLPDKFWISYFFDQRTIPNYRFETLLDQPEKLDLLAGKKVIIGAINPTDNVPVNLPGSLVVPPSLVDIYAAETLLAGHTVQVDGLETLLVFALLLAILVLITPRRWRYIGYGAAVLALPLAFLIAAQFAIRMSGASVLTLLVVFATFRARALWKQSFTLVDADTNLPTFAALEADKSVSESVPAIVVAKVHRFDEVRRTLPSELHAEYILRIIARLKAATQDTTLYLGQGNLIAWTMAEKEPTLLRDHLDGLRALFASPLMVGDNAIDVGITFGVDVTASPNVARRLASAIAAVEKTNETFEPIAISDAASDDDLIWNISLQARIDTALANGEIYLAFQPKVGVMSGALVGVEALVRWNDPARGHIAPDQFIRQCENAGRMSQLTRHVLIEGCRAGQELHRNCGPIPVAVNISATLLHERSIVRMVRDVLAETGYDPRLLVLEITETYRIADLGRAAAILAELKALGTKISMDDFGVGAASLEALMYLPFSELKIDRLFISRMGSDPKAMGIVVHILRLGQELGITVVAEGVEDQQTLQLLRDSACPVAQGYGIARPSPLQEVIRFQKLAPQSAA</sequence>
<dbReference type="SMART" id="SM01080">
    <property type="entry name" value="CHASE2"/>
    <property type="match status" value="1"/>
</dbReference>
<dbReference type="InterPro" id="IPR035919">
    <property type="entry name" value="EAL_sf"/>
</dbReference>
<feature type="domain" description="EAL" evidence="2">
    <location>
        <begin position="498"/>
        <end position="751"/>
    </location>
</feature>
<dbReference type="Proteomes" id="UP001484535">
    <property type="component" value="Unassembled WGS sequence"/>
</dbReference>
<dbReference type="PROSITE" id="PS50883">
    <property type="entry name" value="EAL"/>
    <property type="match status" value="1"/>
</dbReference>
<dbReference type="Pfam" id="PF00563">
    <property type="entry name" value="EAL"/>
    <property type="match status" value="1"/>
</dbReference>
<keyword evidence="1" id="KW-1133">Transmembrane helix</keyword>
<keyword evidence="1" id="KW-0472">Membrane</keyword>
<proteinExistence type="predicted"/>
<dbReference type="SMART" id="SM00052">
    <property type="entry name" value="EAL"/>
    <property type="match status" value="1"/>
</dbReference>
<dbReference type="InterPro" id="IPR001633">
    <property type="entry name" value="EAL_dom"/>
</dbReference>
<dbReference type="InterPro" id="IPR050706">
    <property type="entry name" value="Cyclic-di-GMP_PDE-like"/>
</dbReference>
<evidence type="ECO:0000256" key="1">
    <source>
        <dbReference type="SAM" id="Phobius"/>
    </source>
</evidence>
<feature type="transmembrane region" description="Helical" evidence="1">
    <location>
        <begin position="264"/>
        <end position="281"/>
    </location>
</feature>
<keyword evidence="4" id="KW-1185">Reference proteome</keyword>
<feature type="transmembrane region" description="Helical" evidence="1">
    <location>
        <begin position="288"/>
        <end position="309"/>
    </location>
</feature>
<dbReference type="RefSeq" id="WP_346785808.1">
    <property type="nucleotide sequence ID" value="NZ_JBDLBR010000005.1"/>
</dbReference>
<protein>
    <submittedName>
        <fullName evidence="3">EAL domain-containing protein</fullName>
    </submittedName>
</protein>